<protein>
    <submittedName>
        <fullName evidence="9">Iron chelate uptake ABC transporter family permease subunit</fullName>
    </submittedName>
</protein>
<evidence type="ECO:0000256" key="3">
    <source>
        <dbReference type="ARBA" id="ARBA00022448"/>
    </source>
</evidence>
<feature type="transmembrane region" description="Helical" evidence="8">
    <location>
        <begin position="287"/>
        <end position="309"/>
    </location>
</feature>
<feature type="transmembrane region" description="Helical" evidence="8">
    <location>
        <begin position="220"/>
        <end position="250"/>
    </location>
</feature>
<comment type="subcellular location">
    <subcellularLocation>
        <location evidence="1">Cell membrane</location>
        <topology evidence="1">Multi-pass membrane protein</topology>
    </subcellularLocation>
</comment>
<feature type="transmembrane region" description="Helical" evidence="8">
    <location>
        <begin position="196"/>
        <end position="214"/>
    </location>
</feature>
<keyword evidence="6 8" id="KW-1133">Transmembrane helix</keyword>
<evidence type="ECO:0000256" key="4">
    <source>
        <dbReference type="ARBA" id="ARBA00022475"/>
    </source>
</evidence>
<dbReference type="PANTHER" id="PTHR30472:SF19">
    <property type="entry name" value="PETROBACTIN IMPORT SYSTEM PERMEASE PROTEIN YCLO"/>
    <property type="match status" value="1"/>
</dbReference>
<dbReference type="Gene3D" id="1.10.3470.10">
    <property type="entry name" value="ABC transporter involved in vitamin B12 uptake, BtuC"/>
    <property type="match status" value="1"/>
</dbReference>
<feature type="transmembrane region" description="Helical" evidence="8">
    <location>
        <begin position="102"/>
        <end position="121"/>
    </location>
</feature>
<dbReference type="EMBL" id="JBBMQO010000004">
    <property type="protein sequence ID" value="MEM5501635.1"/>
    <property type="molecule type" value="Genomic_DNA"/>
</dbReference>
<feature type="transmembrane region" description="Helical" evidence="8">
    <location>
        <begin position="262"/>
        <end position="281"/>
    </location>
</feature>
<dbReference type="RefSeq" id="WP_342848097.1">
    <property type="nucleotide sequence ID" value="NZ_JBBMQO010000004.1"/>
</dbReference>
<feature type="transmembrane region" description="Helical" evidence="8">
    <location>
        <begin position="128"/>
        <end position="148"/>
    </location>
</feature>
<evidence type="ECO:0000256" key="7">
    <source>
        <dbReference type="ARBA" id="ARBA00023136"/>
    </source>
</evidence>
<organism evidence="9 10">
    <name type="scientific">Ahrensia kielensis</name>
    <dbReference type="NCBI Taxonomy" id="76980"/>
    <lineage>
        <taxon>Bacteria</taxon>
        <taxon>Pseudomonadati</taxon>
        <taxon>Pseudomonadota</taxon>
        <taxon>Alphaproteobacteria</taxon>
        <taxon>Hyphomicrobiales</taxon>
        <taxon>Ahrensiaceae</taxon>
        <taxon>Ahrensia</taxon>
    </lineage>
</organism>
<dbReference type="InterPro" id="IPR000522">
    <property type="entry name" value="ABC_transptr_permease_BtuC"/>
</dbReference>
<sequence>MLDRRLVYLSLTAIVTIVLFMTINVRGNWQFAMELRLERLLSLLQVSVSVALSTLVFQTITANRILTPSIMGMDALYVLLQTALVFVLGGFGYAALNPVGKFTIEVVMMAGLACLLFLPLLRYSNALVLMLLGGIVVGVLFRSLSSLLSRLIDPNDFAIVQSVSYADFNTVNADLLLPCFVLTIIAAAICWRARHVLDVILLGKPTAIGLGVNWRGYSVVLLLLVGMLVAISTALAGPITFLGLLVVALGQKLAGTSKHSQTIITSILVAIILLVGGQTVLSHAFSNALPLGVLIEFIGGITFLFILFYRGQS</sequence>
<keyword evidence="5 8" id="KW-0812">Transmembrane</keyword>
<feature type="transmembrane region" description="Helical" evidence="8">
    <location>
        <begin position="168"/>
        <end position="189"/>
    </location>
</feature>
<evidence type="ECO:0000256" key="2">
    <source>
        <dbReference type="ARBA" id="ARBA00007935"/>
    </source>
</evidence>
<evidence type="ECO:0000256" key="8">
    <source>
        <dbReference type="SAM" id="Phobius"/>
    </source>
</evidence>
<feature type="transmembrane region" description="Helical" evidence="8">
    <location>
        <begin position="7"/>
        <end position="23"/>
    </location>
</feature>
<accession>A0ABU9T706</accession>
<keyword evidence="4" id="KW-1003">Cell membrane</keyword>
<feature type="transmembrane region" description="Helical" evidence="8">
    <location>
        <begin position="43"/>
        <end position="63"/>
    </location>
</feature>
<feature type="transmembrane region" description="Helical" evidence="8">
    <location>
        <begin position="75"/>
        <end position="96"/>
    </location>
</feature>
<evidence type="ECO:0000256" key="1">
    <source>
        <dbReference type="ARBA" id="ARBA00004651"/>
    </source>
</evidence>
<dbReference type="Proteomes" id="UP001477870">
    <property type="component" value="Unassembled WGS sequence"/>
</dbReference>
<comment type="similarity">
    <text evidence="2">Belongs to the binding-protein-dependent transport system permease family. FecCD subfamily.</text>
</comment>
<proteinExistence type="inferred from homology"/>
<evidence type="ECO:0000313" key="9">
    <source>
        <dbReference type="EMBL" id="MEM5501635.1"/>
    </source>
</evidence>
<dbReference type="SUPFAM" id="SSF81345">
    <property type="entry name" value="ABC transporter involved in vitamin B12 uptake, BtuC"/>
    <property type="match status" value="1"/>
</dbReference>
<evidence type="ECO:0000256" key="6">
    <source>
        <dbReference type="ARBA" id="ARBA00022989"/>
    </source>
</evidence>
<evidence type="ECO:0000313" key="10">
    <source>
        <dbReference type="Proteomes" id="UP001477870"/>
    </source>
</evidence>
<name>A0ABU9T706_9HYPH</name>
<keyword evidence="3" id="KW-0813">Transport</keyword>
<comment type="caution">
    <text evidence="9">The sequence shown here is derived from an EMBL/GenBank/DDBJ whole genome shotgun (WGS) entry which is preliminary data.</text>
</comment>
<keyword evidence="7 8" id="KW-0472">Membrane</keyword>
<keyword evidence="10" id="KW-1185">Reference proteome</keyword>
<dbReference type="Pfam" id="PF01032">
    <property type="entry name" value="FecCD"/>
    <property type="match status" value="1"/>
</dbReference>
<reference evidence="9 10" key="1">
    <citation type="submission" date="2024-03" db="EMBL/GenBank/DDBJ databases">
        <title>Community enrichment and isolation of bacterial strains for fucoidan degradation.</title>
        <authorList>
            <person name="Sichert A."/>
        </authorList>
    </citation>
    <scope>NUCLEOTIDE SEQUENCE [LARGE SCALE GENOMIC DNA]</scope>
    <source>
        <strain evidence="9 10">AS62</strain>
    </source>
</reference>
<gene>
    <name evidence="9" type="ORF">WNY59_08545</name>
</gene>
<evidence type="ECO:0000256" key="5">
    <source>
        <dbReference type="ARBA" id="ARBA00022692"/>
    </source>
</evidence>
<dbReference type="InterPro" id="IPR037294">
    <property type="entry name" value="ABC_BtuC-like"/>
</dbReference>
<dbReference type="PANTHER" id="PTHR30472">
    <property type="entry name" value="FERRIC ENTEROBACTIN TRANSPORT SYSTEM PERMEASE PROTEIN"/>
    <property type="match status" value="1"/>
</dbReference>